<feature type="signal peptide" evidence="3">
    <location>
        <begin position="1"/>
        <end position="22"/>
    </location>
</feature>
<dbReference type="Gene3D" id="3.30.457.10">
    <property type="entry name" value="Copper amine oxidase-like, N-terminal domain"/>
    <property type="match status" value="1"/>
</dbReference>
<accession>A0AAU9E6C6</accession>
<dbReference type="Gene3D" id="2.60.40.2020">
    <property type="match status" value="1"/>
</dbReference>
<dbReference type="InterPro" id="IPR052781">
    <property type="entry name" value="Cys_protease_inhibitor_I42"/>
</dbReference>
<sequence length="364" mass="41180">MKKIITLIMVGLMVFSSIVAFADVNANVPVPTLYIGEMDTVKPMLISNDVETITNRSEEEKYTISKENDKFTITIIENPSTGYQWNYKVADKTLIKVIKDEFSSSTSGLIGSPGKRIITFEVKEGSNTEINFNYSRSWEKAAIDSFILNVKSTNNLLNITNLAKDSESKSISKIYYNNELVASDLNVVREKNISYLPLRNVFEKMGYTVKWNSENHSISISKGARWTEIYIDKNYYSKNKMAPIKLSHAPIIKNGLTLVPVEFLSVIFEMQVSLKNKNYYISNNNVVSHMGYVKDISVDSRGNTNITISTKKDSREMMDQIIIHTNGDSTIFNKSFKKGDFIKAICPPVMTMSIPAQTSSYIIY</sequence>
<keyword evidence="7" id="KW-1185">Reference proteome</keyword>
<reference evidence="6 7" key="1">
    <citation type="submission" date="2023-08" db="EMBL/GenBank/DDBJ databases">
        <title>Helicovermis profunda gen. nov., sp. nov., a novel mesophilic, fermentative bacterium within the Bacillota from a deep-sea hydrothermal vent chimney.</title>
        <authorList>
            <person name="Miyazaki U."/>
            <person name="Mizutani D."/>
            <person name="Hashimoto Y."/>
            <person name="Tame A."/>
            <person name="Sawayama S."/>
            <person name="Miyazaki J."/>
            <person name="Takai K."/>
            <person name="Nakagawa S."/>
        </authorList>
    </citation>
    <scope>NUCLEOTIDE SEQUENCE [LARGE SCALE GENOMIC DNA]</scope>
    <source>
        <strain evidence="6 7">S502</strain>
    </source>
</reference>
<dbReference type="InterPro" id="IPR036331">
    <property type="entry name" value="Chagasin-like_sf"/>
</dbReference>
<evidence type="ECO:0000256" key="1">
    <source>
        <dbReference type="ARBA" id="ARBA00022690"/>
    </source>
</evidence>
<gene>
    <name evidence="6" type="ORF">HLPR_23540</name>
</gene>
<dbReference type="PANTHER" id="PTHR36530:SF1">
    <property type="entry name" value="AMOEBIASIN-1"/>
    <property type="match status" value="1"/>
</dbReference>
<dbReference type="InterPro" id="IPR036582">
    <property type="entry name" value="Mao_N_sf"/>
</dbReference>
<feature type="domain" description="Copper amine oxidase-like N-terminal" evidence="4">
    <location>
        <begin position="177"/>
        <end position="279"/>
    </location>
</feature>
<dbReference type="SUPFAM" id="SSF55383">
    <property type="entry name" value="Copper amine oxidase, domain N"/>
    <property type="match status" value="1"/>
</dbReference>
<keyword evidence="2" id="KW-0789">Thiol protease inhibitor</keyword>
<dbReference type="Pfam" id="PF09394">
    <property type="entry name" value="Inhibitor_I42"/>
    <property type="match status" value="1"/>
</dbReference>
<keyword evidence="3" id="KW-0732">Signal</keyword>
<dbReference type="GO" id="GO:0004869">
    <property type="term" value="F:cysteine-type endopeptidase inhibitor activity"/>
    <property type="evidence" value="ECO:0007669"/>
    <property type="project" value="UniProtKB-KW"/>
</dbReference>
<organism evidence="6 7">
    <name type="scientific">Helicovermis profundi</name>
    <dbReference type="NCBI Taxonomy" id="3065157"/>
    <lineage>
        <taxon>Bacteria</taxon>
        <taxon>Bacillati</taxon>
        <taxon>Bacillota</taxon>
        <taxon>Clostridia</taxon>
        <taxon>Helicovermis</taxon>
    </lineage>
</organism>
<dbReference type="Proteomes" id="UP001321786">
    <property type="component" value="Chromosome"/>
</dbReference>
<dbReference type="EMBL" id="AP028654">
    <property type="protein sequence ID" value="BEP30023.1"/>
    <property type="molecule type" value="Genomic_DNA"/>
</dbReference>
<proteinExistence type="predicted"/>
<dbReference type="InterPro" id="IPR012854">
    <property type="entry name" value="Cu_amine_oxidase-like_N"/>
</dbReference>
<evidence type="ECO:0000256" key="3">
    <source>
        <dbReference type="SAM" id="SignalP"/>
    </source>
</evidence>
<evidence type="ECO:0000313" key="6">
    <source>
        <dbReference type="EMBL" id="BEP30023.1"/>
    </source>
</evidence>
<dbReference type="InterPro" id="IPR018990">
    <property type="entry name" value="Prot_inh_I42_chagasin"/>
</dbReference>
<evidence type="ECO:0000256" key="2">
    <source>
        <dbReference type="ARBA" id="ARBA00022704"/>
    </source>
</evidence>
<dbReference type="KEGG" id="hprf:HLPR_23540"/>
<dbReference type="PANTHER" id="PTHR36530">
    <property type="entry name" value="INHIBITOR OF CYSTEINE PEPTIDASE"/>
    <property type="match status" value="1"/>
</dbReference>
<name>A0AAU9E6C6_9FIRM</name>
<dbReference type="SUPFAM" id="SSF141066">
    <property type="entry name" value="ICP-like"/>
    <property type="match status" value="1"/>
</dbReference>
<dbReference type="AlphaFoldDB" id="A0AAU9E6C6"/>
<keyword evidence="1" id="KW-0646">Protease inhibitor</keyword>
<dbReference type="RefSeq" id="WP_338535626.1">
    <property type="nucleotide sequence ID" value="NZ_AP028654.1"/>
</dbReference>
<feature type="domain" description="Proteinase inhibitor I42 chagasin" evidence="5">
    <location>
        <begin position="66"/>
        <end position="150"/>
    </location>
</feature>
<dbReference type="Pfam" id="PF07833">
    <property type="entry name" value="Cu_amine_oxidN1"/>
    <property type="match status" value="1"/>
</dbReference>
<protein>
    <submittedName>
        <fullName evidence="6">Uncharacterized protein</fullName>
    </submittedName>
</protein>
<evidence type="ECO:0000259" key="4">
    <source>
        <dbReference type="Pfam" id="PF07833"/>
    </source>
</evidence>
<evidence type="ECO:0000259" key="5">
    <source>
        <dbReference type="Pfam" id="PF09394"/>
    </source>
</evidence>
<evidence type="ECO:0000313" key="7">
    <source>
        <dbReference type="Proteomes" id="UP001321786"/>
    </source>
</evidence>
<feature type="chain" id="PRO_5043695219" evidence="3">
    <location>
        <begin position="23"/>
        <end position="364"/>
    </location>
</feature>